<gene>
    <name evidence="1" type="ORF">CFIO01_02710</name>
</gene>
<accession>A0A010R6V2</accession>
<keyword evidence="2" id="KW-1185">Reference proteome</keyword>
<organism evidence="1 2">
    <name type="scientific">Colletotrichum fioriniae PJ7</name>
    <dbReference type="NCBI Taxonomy" id="1445577"/>
    <lineage>
        <taxon>Eukaryota</taxon>
        <taxon>Fungi</taxon>
        <taxon>Dikarya</taxon>
        <taxon>Ascomycota</taxon>
        <taxon>Pezizomycotina</taxon>
        <taxon>Sordariomycetes</taxon>
        <taxon>Hypocreomycetidae</taxon>
        <taxon>Glomerellales</taxon>
        <taxon>Glomerellaceae</taxon>
        <taxon>Colletotrichum</taxon>
        <taxon>Colletotrichum acutatum species complex</taxon>
    </lineage>
</organism>
<dbReference type="AlphaFoldDB" id="A0A010R6V2"/>
<dbReference type="Proteomes" id="UP000020467">
    <property type="component" value="Unassembled WGS sequence"/>
</dbReference>
<dbReference type="KEGG" id="cfj:CFIO01_02710"/>
<dbReference type="OrthoDB" id="3037908at2759"/>
<protein>
    <submittedName>
        <fullName evidence="1">All development altered-6</fullName>
    </submittedName>
</protein>
<dbReference type="EMBL" id="JARH01000168">
    <property type="protein sequence ID" value="EXF84395.1"/>
    <property type="molecule type" value="Genomic_DNA"/>
</dbReference>
<reference evidence="1 2" key="1">
    <citation type="submission" date="2014-02" db="EMBL/GenBank/DDBJ databases">
        <title>The genome sequence of Colletotrichum fioriniae PJ7.</title>
        <authorList>
            <person name="Baroncelli R."/>
            <person name="Thon M.R."/>
        </authorList>
    </citation>
    <scope>NUCLEOTIDE SEQUENCE [LARGE SCALE GENOMIC DNA]</scope>
    <source>
        <strain evidence="1 2">PJ7</strain>
    </source>
</reference>
<dbReference type="HOGENOM" id="CLU_1085892_0_0_1"/>
<evidence type="ECO:0000313" key="2">
    <source>
        <dbReference type="Proteomes" id="UP000020467"/>
    </source>
</evidence>
<name>A0A010R6V2_9PEZI</name>
<comment type="caution">
    <text evidence="1">The sequence shown here is derived from an EMBL/GenBank/DDBJ whole genome shotgun (WGS) entry which is preliminary data.</text>
</comment>
<proteinExistence type="predicted"/>
<sequence length="256" mass="28440">MSPVLKTHWGCIHTRLPCSEDAFQSCAPAISPFLSEALELQTPAKQHPFSEFILSIYMSGQIQTHKSRSNAGHQGRTTSAQIWERHIFMDSVLTRQISRLQALPVSHRSGSMTLLARIVAQVASLSLSEVAATVPDATAEYDHLVDGCEERALVAAREIARLSNILLCDFNVLQIHPFTPAPFHLCREALVRFQERGMPLEDEIKTMDEILSELKTANGFCQDIPKPEAPRFGYEDALATPDSLMDLLIEEPSMGD</sequence>
<evidence type="ECO:0000313" key="1">
    <source>
        <dbReference type="EMBL" id="EXF84395.1"/>
    </source>
</evidence>